<dbReference type="EMBL" id="JAIWYP010000006">
    <property type="protein sequence ID" value="KAH3803400.1"/>
    <property type="molecule type" value="Genomic_DNA"/>
</dbReference>
<dbReference type="Proteomes" id="UP000828390">
    <property type="component" value="Unassembled WGS sequence"/>
</dbReference>
<dbReference type="PANTHER" id="PTHR46880:SF5">
    <property type="entry name" value="DUF4371 DOMAIN-CONTAINING PROTEIN"/>
    <property type="match status" value="1"/>
</dbReference>
<dbReference type="PANTHER" id="PTHR46880">
    <property type="entry name" value="RAS-ASSOCIATING DOMAIN-CONTAINING PROTEIN"/>
    <property type="match status" value="1"/>
</dbReference>
<dbReference type="GO" id="GO:0046983">
    <property type="term" value="F:protein dimerization activity"/>
    <property type="evidence" value="ECO:0007669"/>
    <property type="project" value="InterPro"/>
</dbReference>
<protein>
    <recommendedName>
        <fullName evidence="1">HAT C-terminal dimerisation domain-containing protein</fullName>
    </recommendedName>
</protein>
<keyword evidence="3" id="KW-1185">Reference proteome</keyword>
<name>A0A9D4FVD9_DREPO</name>
<dbReference type="InterPro" id="IPR008906">
    <property type="entry name" value="HATC_C_dom"/>
</dbReference>
<dbReference type="InterPro" id="IPR012337">
    <property type="entry name" value="RNaseH-like_sf"/>
</dbReference>
<feature type="domain" description="HAT C-terminal dimerisation" evidence="1">
    <location>
        <begin position="4"/>
        <end position="57"/>
    </location>
</feature>
<evidence type="ECO:0000313" key="2">
    <source>
        <dbReference type="EMBL" id="KAH3803400.1"/>
    </source>
</evidence>
<organism evidence="2 3">
    <name type="scientific">Dreissena polymorpha</name>
    <name type="common">Zebra mussel</name>
    <name type="synonym">Mytilus polymorpha</name>
    <dbReference type="NCBI Taxonomy" id="45954"/>
    <lineage>
        <taxon>Eukaryota</taxon>
        <taxon>Metazoa</taxon>
        <taxon>Spiralia</taxon>
        <taxon>Lophotrochozoa</taxon>
        <taxon>Mollusca</taxon>
        <taxon>Bivalvia</taxon>
        <taxon>Autobranchia</taxon>
        <taxon>Heteroconchia</taxon>
        <taxon>Euheterodonta</taxon>
        <taxon>Imparidentia</taxon>
        <taxon>Neoheterodontei</taxon>
        <taxon>Myida</taxon>
        <taxon>Dreissenoidea</taxon>
        <taxon>Dreissenidae</taxon>
        <taxon>Dreissena</taxon>
    </lineage>
</organism>
<evidence type="ECO:0000259" key="1">
    <source>
        <dbReference type="Pfam" id="PF05699"/>
    </source>
</evidence>
<dbReference type="SUPFAM" id="SSF53098">
    <property type="entry name" value="Ribonuclease H-like"/>
    <property type="match status" value="1"/>
</dbReference>
<dbReference type="Pfam" id="PF05699">
    <property type="entry name" value="Dimer_Tnp_hAT"/>
    <property type="match status" value="1"/>
</dbReference>
<reference evidence="2" key="1">
    <citation type="journal article" date="2019" name="bioRxiv">
        <title>The Genome of the Zebra Mussel, Dreissena polymorpha: A Resource for Invasive Species Research.</title>
        <authorList>
            <person name="McCartney M.A."/>
            <person name="Auch B."/>
            <person name="Kono T."/>
            <person name="Mallez S."/>
            <person name="Zhang Y."/>
            <person name="Obille A."/>
            <person name="Becker A."/>
            <person name="Abrahante J.E."/>
            <person name="Garbe J."/>
            <person name="Badalamenti J.P."/>
            <person name="Herman A."/>
            <person name="Mangelson H."/>
            <person name="Liachko I."/>
            <person name="Sullivan S."/>
            <person name="Sone E.D."/>
            <person name="Koren S."/>
            <person name="Silverstein K.A.T."/>
            <person name="Beckman K.B."/>
            <person name="Gohl D.M."/>
        </authorList>
    </citation>
    <scope>NUCLEOTIDE SEQUENCE</scope>
    <source>
        <strain evidence="2">Duluth1</strain>
        <tissue evidence="2">Whole animal</tissue>
    </source>
</reference>
<comment type="caution">
    <text evidence="2">The sequence shown here is derived from an EMBL/GenBank/DDBJ whole genome shotgun (WGS) entry which is preliminary data.</text>
</comment>
<evidence type="ECO:0000313" key="3">
    <source>
        <dbReference type="Proteomes" id="UP000828390"/>
    </source>
</evidence>
<sequence length="119" mass="13389">MLFEEDFPNINLIIDLVQSLPPTSVSCETSFSQMKLIKTARRLNMNDTTLNSLMQTKLLSSDVAGFNPNPVIDYWLCAAERLYGHRRVNYARKNVRQGVSVVASTSHVELAEDEDKAAK</sequence>
<gene>
    <name evidence="2" type="ORF">DPMN_131659</name>
</gene>
<dbReference type="AlphaFoldDB" id="A0A9D4FVD9"/>
<accession>A0A9D4FVD9</accession>
<proteinExistence type="predicted"/>
<reference evidence="2" key="2">
    <citation type="submission" date="2020-11" db="EMBL/GenBank/DDBJ databases">
        <authorList>
            <person name="McCartney M.A."/>
            <person name="Auch B."/>
            <person name="Kono T."/>
            <person name="Mallez S."/>
            <person name="Becker A."/>
            <person name="Gohl D.M."/>
            <person name="Silverstein K.A.T."/>
            <person name="Koren S."/>
            <person name="Bechman K.B."/>
            <person name="Herman A."/>
            <person name="Abrahante J.E."/>
            <person name="Garbe J."/>
        </authorList>
    </citation>
    <scope>NUCLEOTIDE SEQUENCE</scope>
    <source>
        <strain evidence="2">Duluth1</strain>
        <tissue evidence="2">Whole animal</tissue>
    </source>
</reference>